<dbReference type="SUPFAM" id="SSF49758">
    <property type="entry name" value="Calpain large subunit, middle domain (domain III)"/>
    <property type="match status" value="1"/>
</dbReference>
<dbReference type="EMBL" id="UYRR01005306">
    <property type="protein sequence ID" value="VDK21691.1"/>
    <property type="molecule type" value="Genomic_DNA"/>
</dbReference>
<sequence length="106" mass="12332">MIHLSDLDPKDDDHLCTVIVALMQKYRRELKHAGIEKVSIGFRIYDADGTSGRLDKKFFSSHKPCAQTASFTHMREAGYHGIDLFDLLCLIYSFDHREIFEHTRIF</sequence>
<dbReference type="InterPro" id="IPR036213">
    <property type="entry name" value="Calpain_III_sf"/>
</dbReference>
<keyword evidence="3" id="KW-1185">Reference proteome</keyword>
<name>A0A3P6PNJ0_ANISI</name>
<dbReference type="Pfam" id="PF01067">
    <property type="entry name" value="Calpain_III"/>
    <property type="match status" value="1"/>
</dbReference>
<feature type="domain" description="Peptidase C2 calpain large subunit" evidence="1">
    <location>
        <begin position="2"/>
        <end position="77"/>
    </location>
</feature>
<proteinExistence type="predicted"/>
<dbReference type="InterPro" id="IPR022682">
    <property type="entry name" value="Calpain_domain_III"/>
</dbReference>
<evidence type="ECO:0000313" key="2">
    <source>
        <dbReference type="EMBL" id="VDK21691.1"/>
    </source>
</evidence>
<accession>A0A3P6PNJ0</accession>
<protein>
    <recommendedName>
        <fullName evidence="1">Peptidase C2 calpain large subunit domain-containing protein</fullName>
    </recommendedName>
</protein>
<evidence type="ECO:0000259" key="1">
    <source>
        <dbReference type="Pfam" id="PF01067"/>
    </source>
</evidence>
<organism evidence="2 3">
    <name type="scientific">Anisakis simplex</name>
    <name type="common">Herring worm</name>
    <dbReference type="NCBI Taxonomy" id="6269"/>
    <lineage>
        <taxon>Eukaryota</taxon>
        <taxon>Metazoa</taxon>
        <taxon>Ecdysozoa</taxon>
        <taxon>Nematoda</taxon>
        <taxon>Chromadorea</taxon>
        <taxon>Rhabditida</taxon>
        <taxon>Spirurina</taxon>
        <taxon>Ascaridomorpha</taxon>
        <taxon>Ascaridoidea</taxon>
        <taxon>Anisakidae</taxon>
        <taxon>Anisakis</taxon>
        <taxon>Anisakis simplex complex</taxon>
    </lineage>
</organism>
<dbReference type="Gene3D" id="2.60.120.380">
    <property type="match status" value="1"/>
</dbReference>
<dbReference type="AlphaFoldDB" id="A0A3P6PNJ0"/>
<gene>
    <name evidence="2" type="ORF">ASIM_LOCUS3426</name>
</gene>
<dbReference type="OrthoDB" id="5844781at2759"/>
<reference evidence="2 3" key="1">
    <citation type="submission" date="2018-11" db="EMBL/GenBank/DDBJ databases">
        <authorList>
            <consortium name="Pathogen Informatics"/>
        </authorList>
    </citation>
    <scope>NUCLEOTIDE SEQUENCE [LARGE SCALE GENOMIC DNA]</scope>
</reference>
<evidence type="ECO:0000313" key="3">
    <source>
        <dbReference type="Proteomes" id="UP000267096"/>
    </source>
</evidence>
<dbReference type="Proteomes" id="UP000267096">
    <property type="component" value="Unassembled WGS sequence"/>
</dbReference>